<evidence type="ECO:0000256" key="2">
    <source>
        <dbReference type="RuleBase" id="RU364116"/>
    </source>
</evidence>
<dbReference type="RefSeq" id="WP_151668202.1">
    <property type="nucleotide sequence ID" value="NZ_WBVO01000012.1"/>
</dbReference>
<evidence type="ECO:0000259" key="3">
    <source>
        <dbReference type="PROSITE" id="PS51918"/>
    </source>
</evidence>
<dbReference type="PANTHER" id="PTHR13932">
    <property type="entry name" value="COPROPORPHYRINIGEN III OXIDASE"/>
    <property type="match status" value="1"/>
</dbReference>
<evidence type="ECO:0000313" key="5">
    <source>
        <dbReference type="Proteomes" id="UP000468650"/>
    </source>
</evidence>
<dbReference type="SFLD" id="SFLDS00029">
    <property type="entry name" value="Radical_SAM"/>
    <property type="match status" value="1"/>
</dbReference>
<keyword evidence="2" id="KW-0411">Iron-sulfur</keyword>
<dbReference type="Gene3D" id="3.80.30.20">
    <property type="entry name" value="tm_1862 like domain"/>
    <property type="match status" value="1"/>
</dbReference>
<dbReference type="GO" id="GO:0046872">
    <property type="term" value="F:metal ion binding"/>
    <property type="evidence" value="ECO:0007669"/>
    <property type="project" value="UniProtKB-UniRule"/>
</dbReference>
<dbReference type="GO" id="GO:0005737">
    <property type="term" value="C:cytoplasm"/>
    <property type="evidence" value="ECO:0007669"/>
    <property type="project" value="UniProtKB-SubCell"/>
</dbReference>
<keyword evidence="2" id="KW-0963">Cytoplasm</keyword>
<dbReference type="InterPro" id="IPR023404">
    <property type="entry name" value="rSAM_horseshoe"/>
</dbReference>
<organism evidence="4 5">
    <name type="scientific">Phaeocystidibacter luteus</name>
    <dbReference type="NCBI Taxonomy" id="911197"/>
    <lineage>
        <taxon>Bacteria</taxon>
        <taxon>Pseudomonadati</taxon>
        <taxon>Bacteroidota</taxon>
        <taxon>Flavobacteriia</taxon>
        <taxon>Flavobacteriales</taxon>
        <taxon>Phaeocystidibacteraceae</taxon>
        <taxon>Phaeocystidibacter</taxon>
    </lineage>
</organism>
<comment type="subcellular location">
    <subcellularLocation>
        <location evidence="2">Cytoplasm</location>
    </subcellularLocation>
</comment>
<protein>
    <recommendedName>
        <fullName evidence="2">Heme chaperone HemW</fullName>
    </recommendedName>
</protein>
<dbReference type="InterPro" id="IPR010723">
    <property type="entry name" value="HemN_C"/>
</dbReference>
<keyword evidence="2" id="KW-0949">S-adenosyl-L-methionine</keyword>
<dbReference type="GO" id="GO:0006779">
    <property type="term" value="P:porphyrin-containing compound biosynthetic process"/>
    <property type="evidence" value="ECO:0007669"/>
    <property type="project" value="InterPro"/>
</dbReference>
<accession>A0A6N6REH6</accession>
<keyword evidence="2" id="KW-0349">Heme</keyword>
<dbReference type="SFLD" id="SFLDF00288">
    <property type="entry name" value="HemN-like__clustered_with_nucl"/>
    <property type="match status" value="1"/>
</dbReference>
<dbReference type="SMART" id="SM00729">
    <property type="entry name" value="Elp3"/>
    <property type="match status" value="1"/>
</dbReference>
<dbReference type="Pfam" id="PF04055">
    <property type="entry name" value="Radical_SAM"/>
    <property type="match status" value="1"/>
</dbReference>
<comment type="similarity">
    <text evidence="1">Belongs to the anaerobic coproporphyrinogen-III oxidase family. HemW subfamily.</text>
</comment>
<comment type="caution">
    <text evidence="4">The sequence shown here is derived from an EMBL/GenBank/DDBJ whole genome shotgun (WGS) entry which is preliminary data.</text>
</comment>
<dbReference type="SFLD" id="SFLDG01065">
    <property type="entry name" value="anaerobic_coproporphyrinogen-I"/>
    <property type="match status" value="1"/>
</dbReference>
<gene>
    <name evidence="4" type="primary">hemW</name>
    <name evidence="4" type="ORF">F8C67_12510</name>
</gene>
<dbReference type="Pfam" id="PF06969">
    <property type="entry name" value="HemN_C"/>
    <property type="match status" value="1"/>
</dbReference>
<dbReference type="PROSITE" id="PS51918">
    <property type="entry name" value="RADICAL_SAM"/>
    <property type="match status" value="1"/>
</dbReference>
<dbReference type="CDD" id="cd01335">
    <property type="entry name" value="Radical_SAM"/>
    <property type="match status" value="1"/>
</dbReference>
<dbReference type="InterPro" id="IPR007197">
    <property type="entry name" value="rSAM"/>
</dbReference>
<name>A0A6N6REH6_9FLAO</name>
<dbReference type="InterPro" id="IPR006638">
    <property type="entry name" value="Elp3/MiaA/NifB-like_rSAM"/>
</dbReference>
<keyword evidence="2" id="KW-0143">Chaperone</keyword>
<evidence type="ECO:0000313" key="4">
    <source>
        <dbReference type="EMBL" id="KAB2807012.1"/>
    </source>
</evidence>
<dbReference type="PANTHER" id="PTHR13932:SF5">
    <property type="entry name" value="RADICAL S-ADENOSYL METHIONINE DOMAIN-CONTAINING PROTEIN 1, MITOCHONDRIAL"/>
    <property type="match status" value="1"/>
</dbReference>
<dbReference type="SFLD" id="SFLDF00562">
    <property type="entry name" value="HemN-like__clustered_with_heat"/>
    <property type="match status" value="1"/>
</dbReference>
<dbReference type="InterPro" id="IPR034505">
    <property type="entry name" value="Coproporphyrinogen-III_oxidase"/>
</dbReference>
<sequence>MSGIYLHIPFCRKACHYCDFHFSTSFKTYDAVVAGMKREIEHWAAAWPAPIQTIYFGGGTPSTLELSDLQSILELIRAKFDVEPAAEITIEVNPEDVNEAQLEGWLSLGVNRLSMGVQSFFEDELMWMNRNHTASKSVESIRLAQKVGFENITIDLIYGVPVSSTSRWKDNVQMAIDAGIPHVSAYALTVEEKTALAHAIEKGRTQQPDEEVAHQQFLILREMLIGAGYDHYEISNFGKPGWRSVHNSNYWKGVPYLGIGPGAHSFDGDLRRWNVRNNALYGQRVGSGEGWFETERLTVRDRYNEWMMIQLRRAEGISLEEVSVRFGERYKSLFLSAAESLVDKNYVKWEGDRLVLTENGMFLADGITVELMDA</sequence>
<dbReference type="InterPro" id="IPR058240">
    <property type="entry name" value="rSAM_sf"/>
</dbReference>
<dbReference type="EMBL" id="WBVO01000012">
    <property type="protein sequence ID" value="KAB2807012.1"/>
    <property type="molecule type" value="Genomic_DNA"/>
</dbReference>
<feature type="domain" description="Radical SAM core" evidence="3">
    <location>
        <begin position="1"/>
        <end position="230"/>
    </location>
</feature>
<keyword evidence="2" id="KW-0004">4Fe-4S</keyword>
<keyword evidence="2" id="KW-0479">Metal-binding</keyword>
<dbReference type="Proteomes" id="UP000468650">
    <property type="component" value="Unassembled WGS sequence"/>
</dbReference>
<dbReference type="AlphaFoldDB" id="A0A6N6REH6"/>
<keyword evidence="2" id="KW-0408">Iron</keyword>
<keyword evidence="5" id="KW-1185">Reference proteome</keyword>
<proteinExistence type="inferred from homology"/>
<reference evidence="4 5" key="1">
    <citation type="submission" date="2019-09" db="EMBL/GenBank/DDBJ databases">
        <title>Genomes of family Cryomorphaceae.</title>
        <authorList>
            <person name="Bowman J.P."/>
        </authorList>
    </citation>
    <scope>NUCLEOTIDE SEQUENCE [LARGE SCALE GENOMIC DNA]</scope>
    <source>
        <strain evidence="4 5">LMG 25704</strain>
    </source>
</reference>
<dbReference type="SUPFAM" id="SSF102114">
    <property type="entry name" value="Radical SAM enzymes"/>
    <property type="match status" value="1"/>
</dbReference>
<dbReference type="OrthoDB" id="9808022at2"/>
<comment type="function">
    <text evidence="2">Probably acts as a heme chaperone, transferring heme to an unknown acceptor. Binds one molecule of heme per monomer, possibly covalently. Binds 1 [4Fe-4S] cluster. The cluster is coordinated with 3 cysteines and an exchangeable S-adenosyl-L-methionine.</text>
</comment>
<dbReference type="GO" id="GO:0004109">
    <property type="term" value="F:coproporphyrinogen oxidase activity"/>
    <property type="evidence" value="ECO:0007669"/>
    <property type="project" value="InterPro"/>
</dbReference>
<dbReference type="NCBIfam" id="TIGR00539">
    <property type="entry name" value="hemN_rel"/>
    <property type="match status" value="1"/>
</dbReference>
<evidence type="ECO:0000256" key="1">
    <source>
        <dbReference type="ARBA" id="ARBA00006100"/>
    </source>
</evidence>
<dbReference type="InterPro" id="IPR004559">
    <property type="entry name" value="HemW-like"/>
</dbReference>
<dbReference type="GO" id="GO:0051539">
    <property type="term" value="F:4 iron, 4 sulfur cluster binding"/>
    <property type="evidence" value="ECO:0007669"/>
    <property type="project" value="UniProtKB-UniRule"/>
</dbReference>